<dbReference type="EMBL" id="JAYMYQ010000001">
    <property type="protein sequence ID" value="KAK7360304.1"/>
    <property type="molecule type" value="Genomic_DNA"/>
</dbReference>
<dbReference type="AlphaFoldDB" id="A0AAN9R737"/>
<sequence>MIHLQIYFVDKILTGENDSSSDNSTILSLSTHILLYLIATGINVMDPSVNQNERQRRSSNHIPIHSLLVESGSRRSRPSFLDSPNCQPEQHSSMSNHLEPSSNDIAGYTYFHKPSKKTSTVPLFSNVTTTNVHSPPEQLTTPLVVNDNNQGAWMISVKEYGKKLILILRQ</sequence>
<evidence type="ECO:0000256" key="1">
    <source>
        <dbReference type="SAM" id="MobiDB-lite"/>
    </source>
</evidence>
<feature type="compositionally biased region" description="Polar residues" evidence="1">
    <location>
        <begin position="82"/>
        <end position="100"/>
    </location>
</feature>
<accession>A0AAN9R737</accession>
<gene>
    <name evidence="2" type="ORF">VNO77_02288</name>
</gene>
<organism evidence="2 3">
    <name type="scientific">Canavalia gladiata</name>
    <name type="common">Sword bean</name>
    <name type="synonym">Dolichos gladiatus</name>
    <dbReference type="NCBI Taxonomy" id="3824"/>
    <lineage>
        <taxon>Eukaryota</taxon>
        <taxon>Viridiplantae</taxon>
        <taxon>Streptophyta</taxon>
        <taxon>Embryophyta</taxon>
        <taxon>Tracheophyta</taxon>
        <taxon>Spermatophyta</taxon>
        <taxon>Magnoliopsida</taxon>
        <taxon>eudicotyledons</taxon>
        <taxon>Gunneridae</taxon>
        <taxon>Pentapetalae</taxon>
        <taxon>rosids</taxon>
        <taxon>fabids</taxon>
        <taxon>Fabales</taxon>
        <taxon>Fabaceae</taxon>
        <taxon>Papilionoideae</taxon>
        <taxon>50 kb inversion clade</taxon>
        <taxon>NPAAA clade</taxon>
        <taxon>indigoferoid/millettioid clade</taxon>
        <taxon>Phaseoleae</taxon>
        <taxon>Canavalia</taxon>
    </lineage>
</organism>
<protein>
    <submittedName>
        <fullName evidence="2">Uncharacterized protein</fullName>
    </submittedName>
</protein>
<proteinExistence type="predicted"/>
<evidence type="ECO:0000313" key="3">
    <source>
        <dbReference type="Proteomes" id="UP001367508"/>
    </source>
</evidence>
<evidence type="ECO:0000313" key="2">
    <source>
        <dbReference type="EMBL" id="KAK7360304.1"/>
    </source>
</evidence>
<reference evidence="2 3" key="1">
    <citation type="submission" date="2024-01" db="EMBL/GenBank/DDBJ databases">
        <title>The genomes of 5 underutilized Papilionoideae crops provide insights into root nodulation and disease resistanc.</title>
        <authorList>
            <person name="Jiang F."/>
        </authorList>
    </citation>
    <scope>NUCLEOTIDE SEQUENCE [LARGE SCALE GENOMIC DNA]</scope>
    <source>
        <strain evidence="2">LVBAO_FW01</strain>
        <tissue evidence="2">Leaves</tissue>
    </source>
</reference>
<dbReference type="Proteomes" id="UP001367508">
    <property type="component" value="Unassembled WGS sequence"/>
</dbReference>
<name>A0AAN9R737_CANGL</name>
<feature type="region of interest" description="Disordered" evidence="1">
    <location>
        <begin position="73"/>
        <end position="100"/>
    </location>
</feature>
<comment type="caution">
    <text evidence="2">The sequence shown here is derived from an EMBL/GenBank/DDBJ whole genome shotgun (WGS) entry which is preliminary data.</text>
</comment>
<keyword evidence="3" id="KW-1185">Reference proteome</keyword>